<evidence type="ECO:0000313" key="2">
    <source>
        <dbReference type="EMBL" id="KAJ3650786.1"/>
    </source>
</evidence>
<proteinExistence type="predicted"/>
<gene>
    <name evidence="2" type="ORF">Zmor_016866</name>
</gene>
<dbReference type="AlphaFoldDB" id="A0AA38IAC6"/>
<protein>
    <submittedName>
        <fullName evidence="2">Uncharacterized protein</fullName>
    </submittedName>
</protein>
<comment type="caution">
    <text evidence="2">The sequence shown here is derived from an EMBL/GenBank/DDBJ whole genome shotgun (WGS) entry which is preliminary data.</text>
</comment>
<evidence type="ECO:0000256" key="1">
    <source>
        <dbReference type="SAM" id="SignalP"/>
    </source>
</evidence>
<dbReference type="PANTHER" id="PTHR11008:SF32">
    <property type="entry name" value="CIRCADIAN CLOCK-CONTROLLED PROTEIN DAYWAKE-RELATED"/>
    <property type="match status" value="1"/>
</dbReference>
<dbReference type="InterPro" id="IPR038606">
    <property type="entry name" value="To_sf"/>
</dbReference>
<dbReference type="Proteomes" id="UP001168821">
    <property type="component" value="Unassembled WGS sequence"/>
</dbReference>
<dbReference type="Pfam" id="PF06585">
    <property type="entry name" value="JHBP"/>
    <property type="match status" value="1"/>
</dbReference>
<sequence>MKLLVVICVFVVAANAIKLPSNFKTCNRKQANFRGCLLEAARFGVTQLNRPYKELKMISLDPLVIPKIEASVDAQLLNISSELTDCKFFNILQLDIQKFDVDFEAKTIQLSASWLELKSECFYKMSGQILKHDINEGTGIIKTTFKNFKWTFDLAFEEVKKRNKTYVKAVTGRFDGKPEFLSMQFDSPEKGDQELIDRVTKAINDNWNDLFDDVKGLYFERVTQTWFQIMNGWFSRLSLEEAFDN</sequence>
<feature type="signal peptide" evidence="1">
    <location>
        <begin position="1"/>
        <end position="16"/>
    </location>
</feature>
<dbReference type="Gene3D" id="3.15.10.30">
    <property type="entry name" value="Haemolymph juvenile hormone binding protein"/>
    <property type="match status" value="1"/>
</dbReference>
<accession>A0AA38IAC6</accession>
<reference evidence="2" key="1">
    <citation type="journal article" date="2023" name="G3 (Bethesda)">
        <title>Whole genome assemblies of Zophobas morio and Tenebrio molitor.</title>
        <authorList>
            <person name="Kaur S."/>
            <person name="Stinson S.A."/>
            <person name="diCenzo G.C."/>
        </authorList>
    </citation>
    <scope>NUCLEOTIDE SEQUENCE</scope>
    <source>
        <strain evidence="2">QUZm001</strain>
    </source>
</reference>
<keyword evidence="3" id="KW-1185">Reference proteome</keyword>
<dbReference type="PANTHER" id="PTHR11008">
    <property type="entry name" value="PROTEIN TAKEOUT-LIKE PROTEIN"/>
    <property type="match status" value="1"/>
</dbReference>
<feature type="chain" id="PRO_5041364144" evidence="1">
    <location>
        <begin position="17"/>
        <end position="245"/>
    </location>
</feature>
<dbReference type="SMART" id="SM00700">
    <property type="entry name" value="JHBP"/>
    <property type="match status" value="1"/>
</dbReference>
<name>A0AA38IAC6_9CUCU</name>
<organism evidence="2 3">
    <name type="scientific">Zophobas morio</name>
    <dbReference type="NCBI Taxonomy" id="2755281"/>
    <lineage>
        <taxon>Eukaryota</taxon>
        <taxon>Metazoa</taxon>
        <taxon>Ecdysozoa</taxon>
        <taxon>Arthropoda</taxon>
        <taxon>Hexapoda</taxon>
        <taxon>Insecta</taxon>
        <taxon>Pterygota</taxon>
        <taxon>Neoptera</taxon>
        <taxon>Endopterygota</taxon>
        <taxon>Coleoptera</taxon>
        <taxon>Polyphaga</taxon>
        <taxon>Cucujiformia</taxon>
        <taxon>Tenebrionidae</taxon>
        <taxon>Zophobas</taxon>
    </lineage>
</organism>
<dbReference type="EMBL" id="JALNTZ010000005">
    <property type="protein sequence ID" value="KAJ3650786.1"/>
    <property type="molecule type" value="Genomic_DNA"/>
</dbReference>
<dbReference type="InterPro" id="IPR010562">
    <property type="entry name" value="Haemolymph_juvenile_hormone-bd"/>
</dbReference>
<evidence type="ECO:0000313" key="3">
    <source>
        <dbReference type="Proteomes" id="UP001168821"/>
    </source>
</evidence>
<keyword evidence="1" id="KW-0732">Signal</keyword>
<dbReference type="GO" id="GO:0005615">
    <property type="term" value="C:extracellular space"/>
    <property type="evidence" value="ECO:0007669"/>
    <property type="project" value="TreeGrafter"/>
</dbReference>